<dbReference type="EMBL" id="SPPA01000023">
    <property type="protein sequence ID" value="TFV08604.1"/>
    <property type="molecule type" value="Genomic_DNA"/>
</dbReference>
<gene>
    <name evidence="1" type="ORF">E4T80_09955</name>
</gene>
<comment type="caution">
    <text evidence="1">The sequence shown here is derived from an EMBL/GenBank/DDBJ whole genome shotgun (WGS) entry which is preliminary data.</text>
</comment>
<dbReference type="Proteomes" id="UP000297396">
    <property type="component" value="Unassembled WGS sequence"/>
</dbReference>
<organism evidence="1 2">
    <name type="scientific">Muribacter muris</name>
    <dbReference type="NCBI Taxonomy" id="67855"/>
    <lineage>
        <taxon>Bacteria</taxon>
        <taxon>Pseudomonadati</taxon>
        <taxon>Pseudomonadota</taxon>
        <taxon>Gammaproteobacteria</taxon>
        <taxon>Pasteurellales</taxon>
        <taxon>Pasteurellaceae</taxon>
        <taxon>Muribacter</taxon>
    </lineage>
</organism>
<dbReference type="OrthoDB" id="8871616at2"/>
<evidence type="ECO:0000313" key="2">
    <source>
        <dbReference type="Proteomes" id="UP000297396"/>
    </source>
</evidence>
<name>A0A4Y9JS05_9PAST</name>
<dbReference type="AlphaFoldDB" id="A0A4Y9JS05"/>
<dbReference type="RefSeq" id="WP_135057989.1">
    <property type="nucleotide sequence ID" value="NZ_JADGLC010000023.1"/>
</dbReference>
<proteinExistence type="predicted"/>
<sequence>MPSLKLTQFGGIAPRRSPQNLHQAMAQVAEDVDLSRGTLRPWRTDKKVSEKTGKSIFVDQCCYLASENCQASFSRIETDCCYLIASGVEDYPVIRKGCEGEWQRLGFPVELPAPQAQFLGTLSQDFNQELRQYIYTLVDEFGFESAPSLPSEPIYAHNDQAVMLSGFPTNFPTYNIAKVRVYCAVTPLDYGDPKAEYDAHFLFVDEINFGTGSYLHQPHTVYGEECLTEEYEAPHDCISDLQYCGNGQIGGLVGNELWLSEPLKPHAFPEAYRYGRFNGKPMRFLCGERAGYILTDSYPAVIEMESPCRSPGCRQISVLEEPHPIISYQSACLYNGACFYATKDGIAMLAGNQSKVITATLYTQDQWQALAPWTMLGVVHDGYYFGFTETHSVRFKVPDSIFEETQIDTLTTLSIRPRAVWRSDQDGLFFATQDGIYQWNAGKDWKPFRWVGRLNTLPGYTAMTAYKLVQDFAENRVKHTAYKRHRGELVPEPVILGDKIITDSRPHRLKGGYATLQFEVEISGTGEVSEYHIATSVAELGIE</sequence>
<evidence type="ECO:0000313" key="1">
    <source>
        <dbReference type="EMBL" id="TFV08604.1"/>
    </source>
</evidence>
<protein>
    <submittedName>
        <fullName evidence="1">Uncharacterized protein</fullName>
    </submittedName>
</protein>
<accession>A0A4Y9JS05</accession>
<reference evidence="1 2" key="1">
    <citation type="submission" date="2019-03" db="EMBL/GenBank/DDBJ databases">
        <title>Diversity of the mouse oral microbiome.</title>
        <authorList>
            <person name="Joseph S."/>
            <person name="Aduse-Opoku J."/>
            <person name="Curtis M."/>
            <person name="Wade W."/>
            <person name="Hashim A."/>
        </authorList>
    </citation>
    <scope>NUCLEOTIDE SEQUENCE [LARGE SCALE GENOMIC DNA]</scope>
    <source>
        <strain evidence="1 2">WT12</strain>
    </source>
</reference>